<sequence length="345" mass="39766">MDGSNVYFTLFSSDSTIKYKKDILNVLAAPENGIYHFRYEDKYVQSDAQTMFQNWSHFRMAIVAFRSGSNANEDEQFIVPIRWVEIIETELVADFYTITFRIKKYPRFSTDFENNSHQFSGINEKAKNYFEISREHKELSVRKELLPYVNPDYKQENDSNWLKIVKALSLIHGYDNFHFLRCSPLCVASKKCGMQNEFTILEESKYTYLKVDYYQSSYDPGINGKIHVDVNPDFITVASGIGNELESRYDSVKISFQAKKSMNNSLSEINIYTTGLQLETKINIPVKIVKNKSSKFFHALIMALGAFVVGLPGILENNIEWGYKVIISLAGAMIMIVSNYIETKE</sequence>
<keyword evidence="1" id="KW-0472">Membrane</keyword>
<name>N2ACH9_9FIRM</name>
<dbReference type="STRING" id="1235802.C823_03509"/>
<dbReference type="HOGENOM" id="CLU_803500_0_0_9"/>
<dbReference type="OrthoDB" id="4063083at2"/>
<keyword evidence="1" id="KW-1133">Transmembrane helix</keyword>
<feature type="transmembrane region" description="Helical" evidence="1">
    <location>
        <begin position="321"/>
        <end position="341"/>
    </location>
</feature>
<keyword evidence="3" id="KW-1185">Reference proteome</keyword>
<feature type="transmembrane region" description="Helical" evidence="1">
    <location>
        <begin position="296"/>
        <end position="315"/>
    </location>
</feature>
<reference evidence="2 3" key="1">
    <citation type="journal article" date="2014" name="Genome Announc.">
        <title>Draft genome sequences of the altered schaedler flora, a defined bacterial community from gnotobiotic mice.</title>
        <authorList>
            <person name="Wannemuehler M.J."/>
            <person name="Overstreet A.M."/>
            <person name="Ward D.V."/>
            <person name="Phillips G.J."/>
        </authorList>
    </citation>
    <scope>NUCLEOTIDE SEQUENCE [LARGE SCALE GENOMIC DNA]</scope>
    <source>
        <strain evidence="2 3">ASF492</strain>
    </source>
</reference>
<evidence type="ECO:0000256" key="1">
    <source>
        <dbReference type="SAM" id="Phobius"/>
    </source>
</evidence>
<evidence type="ECO:0000313" key="2">
    <source>
        <dbReference type="EMBL" id="EMZ23815.1"/>
    </source>
</evidence>
<organism evidence="2 3">
    <name type="scientific">Eubacterium plexicaudatum ASF492</name>
    <dbReference type="NCBI Taxonomy" id="1235802"/>
    <lineage>
        <taxon>Bacteria</taxon>
        <taxon>Bacillati</taxon>
        <taxon>Bacillota</taxon>
        <taxon>Clostridia</taxon>
        <taxon>Eubacteriales</taxon>
        <taxon>Eubacteriaceae</taxon>
        <taxon>Eubacterium</taxon>
    </lineage>
</organism>
<proteinExistence type="predicted"/>
<accession>N2ACH9</accession>
<dbReference type="EMBL" id="AQFT01000102">
    <property type="protein sequence ID" value="EMZ23815.1"/>
    <property type="molecule type" value="Genomic_DNA"/>
</dbReference>
<comment type="caution">
    <text evidence="2">The sequence shown here is derived from an EMBL/GenBank/DDBJ whole genome shotgun (WGS) entry which is preliminary data.</text>
</comment>
<gene>
    <name evidence="2" type="ORF">C823_03509</name>
</gene>
<keyword evidence="1" id="KW-0812">Transmembrane</keyword>
<dbReference type="PATRIC" id="fig|1235802.3.peg.3698"/>
<protein>
    <submittedName>
        <fullName evidence="2">Uncharacterized protein</fullName>
    </submittedName>
</protein>
<dbReference type="AlphaFoldDB" id="N2ACH9"/>
<evidence type="ECO:0000313" key="3">
    <source>
        <dbReference type="Proteomes" id="UP000012589"/>
    </source>
</evidence>
<dbReference type="Proteomes" id="UP000012589">
    <property type="component" value="Unassembled WGS sequence"/>
</dbReference>